<dbReference type="InterPro" id="IPR007815">
    <property type="entry name" value="Emycin_Estase"/>
</dbReference>
<organism evidence="2 3">
    <name type="scientific">[Myrmecia] bisecta</name>
    <dbReference type="NCBI Taxonomy" id="41462"/>
    <lineage>
        <taxon>Eukaryota</taxon>
        <taxon>Viridiplantae</taxon>
        <taxon>Chlorophyta</taxon>
        <taxon>core chlorophytes</taxon>
        <taxon>Trebouxiophyceae</taxon>
        <taxon>Trebouxiales</taxon>
        <taxon>Trebouxiaceae</taxon>
        <taxon>Myrmecia</taxon>
    </lineage>
</organism>
<dbReference type="SUPFAM" id="SSF159501">
    <property type="entry name" value="EreA/ChaN-like"/>
    <property type="match status" value="1"/>
</dbReference>
<evidence type="ECO:0000313" key="3">
    <source>
        <dbReference type="Proteomes" id="UP001489004"/>
    </source>
</evidence>
<dbReference type="CDD" id="cd14728">
    <property type="entry name" value="Ere-like"/>
    <property type="match status" value="1"/>
</dbReference>
<evidence type="ECO:0008006" key="4">
    <source>
        <dbReference type="Google" id="ProtNLM"/>
    </source>
</evidence>
<dbReference type="GO" id="GO:0046677">
    <property type="term" value="P:response to antibiotic"/>
    <property type="evidence" value="ECO:0007669"/>
    <property type="project" value="InterPro"/>
</dbReference>
<dbReference type="PANTHER" id="PTHR31299">
    <property type="entry name" value="ESTERASE, PUTATIVE (AFU_ORTHOLOGUE AFUA_1G05850)-RELATED"/>
    <property type="match status" value="1"/>
</dbReference>
<dbReference type="Gene3D" id="3.40.1660.10">
    <property type="entry name" value="EreA-like (biosynthetic domain)"/>
    <property type="match status" value="1"/>
</dbReference>
<sequence length="470" mass="53362">MSGRRIDSDSDVVRDHALSPVAGKDDLQKLVAAIPEDVRFVLMGESSHGTHEWYTTRAELTKLLVQQRGFHALATEADFPDQFRVNMYARGLSKDDMTSTDALHNFKRFPQWMWRNDEWDHMVSWINGYNRATGMAGNLDKAGGVGVYGMDVYSMHASSRIVINFLDEVDPEAGKRARQRYACFDRFGKDAINYAFQFAAGGASCEQQVLQVLMDVIQKAACYDQKDDSGVLAAEKKFSAVCNARIVKDAEEYYRQMFFSSQALTWNIRDTHMVDTVKMIEDHLANDYHVAAPKIIIWAHNSHISDARASDMGRSRGEVNVGQIMRQEYGNEAYNIGFLTHRGSVAAADEWDQPVRRKTLRPSMEGSYERLMHDTGLPSLALDIRNAAPELNEALKGPKLQRFVGVIYLPKTERQSHYSRSWLPEQYDMVVHVDKTKALHPLETETSWDKGEGLEGEEFREPPETYPFGV</sequence>
<dbReference type="Gene3D" id="3.30.1870.10">
    <property type="entry name" value="EreA-like, domain 2"/>
    <property type="match status" value="1"/>
</dbReference>
<feature type="region of interest" description="Disordered" evidence="1">
    <location>
        <begin position="445"/>
        <end position="470"/>
    </location>
</feature>
<gene>
    <name evidence="2" type="ORF">WJX72_006608</name>
</gene>
<dbReference type="AlphaFoldDB" id="A0AAW1P7B0"/>
<evidence type="ECO:0000256" key="1">
    <source>
        <dbReference type="SAM" id="MobiDB-lite"/>
    </source>
</evidence>
<dbReference type="Proteomes" id="UP001489004">
    <property type="component" value="Unassembled WGS sequence"/>
</dbReference>
<dbReference type="Pfam" id="PF05139">
    <property type="entry name" value="Erythro_esteras"/>
    <property type="match status" value="1"/>
</dbReference>
<reference evidence="2 3" key="1">
    <citation type="journal article" date="2024" name="Nat. Commun.">
        <title>Phylogenomics reveals the evolutionary origins of lichenization in chlorophyte algae.</title>
        <authorList>
            <person name="Puginier C."/>
            <person name="Libourel C."/>
            <person name="Otte J."/>
            <person name="Skaloud P."/>
            <person name="Haon M."/>
            <person name="Grisel S."/>
            <person name="Petersen M."/>
            <person name="Berrin J.G."/>
            <person name="Delaux P.M."/>
            <person name="Dal Grande F."/>
            <person name="Keller J."/>
        </authorList>
    </citation>
    <scope>NUCLEOTIDE SEQUENCE [LARGE SCALE GENOMIC DNA]</scope>
    <source>
        <strain evidence="2 3">SAG 2043</strain>
    </source>
</reference>
<name>A0AAW1P7B0_9CHLO</name>
<dbReference type="InterPro" id="IPR052036">
    <property type="entry name" value="Hydrolase/PRTase-associated"/>
</dbReference>
<keyword evidence="3" id="KW-1185">Reference proteome</keyword>
<dbReference type="EMBL" id="JALJOR010000015">
    <property type="protein sequence ID" value="KAK9805590.1"/>
    <property type="molecule type" value="Genomic_DNA"/>
</dbReference>
<accession>A0AAW1P7B0</accession>
<feature type="compositionally biased region" description="Basic and acidic residues" evidence="1">
    <location>
        <begin position="445"/>
        <end position="463"/>
    </location>
</feature>
<protein>
    <recommendedName>
        <fullName evidence="4">Erythromycin esterase</fullName>
    </recommendedName>
</protein>
<dbReference type="PIRSF" id="PIRSF036794">
    <property type="entry name" value="UCP_erythr_ester"/>
    <property type="match status" value="1"/>
</dbReference>
<evidence type="ECO:0000313" key="2">
    <source>
        <dbReference type="EMBL" id="KAK9805590.1"/>
    </source>
</evidence>
<comment type="caution">
    <text evidence="2">The sequence shown here is derived from an EMBL/GenBank/DDBJ whole genome shotgun (WGS) entry which is preliminary data.</text>
</comment>
<dbReference type="InterPro" id="IPR014622">
    <property type="entry name" value="UCP036794_erythomycin"/>
</dbReference>
<dbReference type="PANTHER" id="PTHR31299:SF0">
    <property type="entry name" value="ESTERASE, PUTATIVE (AFU_ORTHOLOGUE AFUA_1G05850)-RELATED"/>
    <property type="match status" value="1"/>
</dbReference>
<dbReference type="Gene3D" id="1.20.1440.30">
    <property type="entry name" value="Biosynthetic Protein domain"/>
    <property type="match status" value="1"/>
</dbReference>
<proteinExistence type="predicted"/>